<dbReference type="EC" id="5.4.2.12" evidence="9 10"/>
<feature type="binding site" evidence="9 12">
    <location>
        <position position="209"/>
    </location>
    <ligand>
        <name>substrate</name>
    </ligand>
</feature>
<feature type="binding site" evidence="9 13">
    <location>
        <position position="419"/>
    </location>
    <ligand>
        <name>Mn(2+)</name>
        <dbReference type="ChEBI" id="CHEBI:29035"/>
        <label>1</label>
    </ligand>
</feature>
<feature type="binding site" evidence="9 13">
    <location>
        <position position="461"/>
    </location>
    <ligand>
        <name>Mn(2+)</name>
        <dbReference type="ChEBI" id="CHEBI:29035"/>
        <label>2</label>
    </ligand>
</feature>
<dbReference type="AlphaFoldDB" id="A0A2M7XFK6"/>
<dbReference type="SUPFAM" id="SSF64158">
    <property type="entry name" value="2,3-Bisphosphoglycerate-independent phosphoglycerate mutase, substrate-binding domain"/>
    <property type="match status" value="1"/>
</dbReference>
<evidence type="ECO:0000256" key="4">
    <source>
        <dbReference type="ARBA" id="ARBA00008819"/>
    </source>
</evidence>
<dbReference type="HAMAP" id="MF_01038">
    <property type="entry name" value="GpmI"/>
    <property type="match status" value="1"/>
</dbReference>
<proteinExistence type="inferred from homology"/>
<reference evidence="17" key="1">
    <citation type="submission" date="2017-09" db="EMBL/GenBank/DDBJ databases">
        <title>Depth-based differentiation of microbial function through sediment-hosted aquifers and enrichment of novel symbionts in the deep terrestrial subsurface.</title>
        <authorList>
            <person name="Probst A.J."/>
            <person name="Ladd B."/>
            <person name="Jarett J.K."/>
            <person name="Geller-Mcgrath D.E."/>
            <person name="Sieber C.M.K."/>
            <person name="Emerson J.B."/>
            <person name="Anantharaman K."/>
            <person name="Thomas B.C."/>
            <person name="Malmstrom R."/>
            <person name="Stieglmeier M."/>
            <person name="Klingl A."/>
            <person name="Woyke T."/>
            <person name="Ryan C.M."/>
            <person name="Banfield J.F."/>
        </authorList>
    </citation>
    <scope>NUCLEOTIDE SEQUENCE [LARGE SCALE GENOMIC DNA]</scope>
</reference>
<dbReference type="PIRSF" id="PIRSF001492">
    <property type="entry name" value="IPGAM"/>
    <property type="match status" value="1"/>
</dbReference>
<evidence type="ECO:0000256" key="3">
    <source>
        <dbReference type="ARBA" id="ARBA00004798"/>
    </source>
</evidence>
<dbReference type="EMBL" id="PFWT01000009">
    <property type="protein sequence ID" value="PJA46635.1"/>
    <property type="molecule type" value="Genomic_DNA"/>
</dbReference>
<dbReference type="SUPFAM" id="SSF53649">
    <property type="entry name" value="Alkaline phosphatase-like"/>
    <property type="match status" value="1"/>
</dbReference>
<dbReference type="GO" id="GO:0004619">
    <property type="term" value="F:phosphoglycerate mutase activity"/>
    <property type="evidence" value="ECO:0007669"/>
    <property type="project" value="UniProtKB-UniRule"/>
</dbReference>
<dbReference type="PANTHER" id="PTHR31637:SF0">
    <property type="entry name" value="2,3-BISPHOSPHOGLYCERATE-INDEPENDENT PHOSPHOGLYCERATE MUTASE"/>
    <property type="match status" value="1"/>
</dbReference>
<keyword evidence="6 9" id="KW-0324">Glycolysis</keyword>
<feature type="binding site" evidence="9 12">
    <location>
        <begin position="279"/>
        <end position="282"/>
    </location>
    <ligand>
        <name>substrate</name>
    </ligand>
</feature>
<evidence type="ECO:0000313" key="17">
    <source>
        <dbReference type="Proteomes" id="UP000231263"/>
    </source>
</evidence>
<comment type="caution">
    <text evidence="16">The sequence shown here is derived from an EMBL/GenBank/DDBJ whole genome shotgun (WGS) entry which is preliminary data.</text>
</comment>
<feature type="binding site" evidence="9 13">
    <location>
        <position position="460"/>
    </location>
    <ligand>
        <name>Mn(2+)</name>
        <dbReference type="ChEBI" id="CHEBI:29035"/>
        <label>2</label>
    </ligand>
</feature>
<feature type="binding site" evidence="9 12">
    <location>
        <position position="352"/>
    </location>
    <ligand>
        <name>substrate</name>
    </ligand>
</feature>
<feature type="domain" description="BPG-independent PGAM N-terminal" evidence="15">
    <location>
        <begin position="100"/>
        <end position="316"/>
    </location>
</feature>
<dbReference type="Proteomes" id="UP000231263">
    <property type="component" value="Unassembled WGS sequence"/>
</dbReference>
<evidence type="ECO:0000259" key="14">
    <source>
        <dbReference type="Pfam" id="PF01676"/>
    </source>
</evidence>
<dbReference type="GO" id="GO:0005829">
    <property type="term" value="C:cytosol"/>
    <property type="evidence" value="ECO:0007669"/>
    <property type="project" value="TreeGrafter"/>
</dbReference>
<dbReference type="NCBIfam" id="TIGR01307">
    <property type="entry name" value="pgm_bpd_ind"/>
    <property type="match status" value="1"/>
</dbReference>
<dbReference type="InterPro" id="IPR017850">
    <property type="entry name" value="Alkaline_phosphatase_core_sf"/>
</dbReference>
<feature type="binding site" evidence="9 13">
    <location>
        <position position="479"/>
    </location>
    <ligand>
        <name>Mn(2+)</name>
        <dbReference type="ChEBI" id="CHEBI:29035"/>
        <label>1</label>
    </ligand>
</feature>
<comment type="similarity">
    <text evidence="4 9">Belongs to the BPG-independent phosphoglycerate mutase family.</text>
</comment>
<protein>
    <recommendedName>
        <fullName evidence="9 10">2,3-bisphosphoglycerate-independent phosphoglycerate mutase</fullName>
        <shortName evidence="9">BPG-independent PGAM</shortName>
        <shortName evidence="9">Phosphoglyceromutase</shortName>
        <shortName evidence="9">iPGM</shortName>
        <ecNumber evidence="9 10">5.4.2.12</ecNumber>
    </recommendedName>
</protein>
<accession>A0A2M7XFK6</accession>
<evidence type="ECO:0000259" key="15">
    <source>
        <dbReference type="Pfam" id="PF06415"/>
    </source>
</evidence>
<dbReference type="UniPathway" id="UPA00109">
    <property type="reaction ID" value="UER00186"/>
</dbReference>
<evidence type="ECO:0000256" key="7">
    <source>
        <dbReference type="ARBA" id="ARBA00023211"/>
    </source>
</evidence>
<feature type="binding site" evidence="9 13">
    <location>
        <position position="80"/>
    </location>
    <ligand>
        <name>Mn(2+)</name>
        <dbReference type="ChEBI" id="CHEBI:29035"/>
        <label>2</label>
    </ligand>
</feature>
<dbReference type="Pfam" id="PF01676">
    <property type="entry name" value="Metalloenzyme"/>
    <property type="match status" value="1"/>
</dbReference>
<dbReference type="Gene3D" id="3.40.1450.10">
    <property type="entry name" value="BPG-independent phosphoglycerate mutase, domain B"/>
    <property type="match status" value="1"/>
</dbReference>
<evidence type="ECO:0000256" key="1">
    <source>
        <dbReference type="ARBA" id="ARBA00000370"/>
    </source>
</evidence>
<dbReference type="GO" id="GO:0006096">
    <property type="term" value="P:glycolytic process"/>
    <property type="evidence" value="ECO:0007669"/>
    <property type="project" value="UniProtKB-UniRule"/>
</dbReference>
<dbReference type="PANTHER" id="PTHR31637">
    <property type="entry name" value="2,3-BISPHOSPHOGLYCERATE-INDEPENDENT PHOSPHOGLYCERATE MUTASE"/>
    <property type="match status" value="1"/>
</dbReference>
<feature type="binding site" evidence="9 12">
    <location>
        <position position="141"/>
    </location>
    <ligand>
        <name>substrate</name>
    </ligand>
</feature>
<comment type="function">
    <text evidence="2 9">Catalyzes the interconversion of 2-phosphoglycerate and 3-phosphoglycerate.</text>
</comment>
<feature type="binding site" evidence="9 13">
    <location>
        <position position="30"/>
    </location>
    <ligand>
        <name>Mn(2+)</name>
        <dbReference type="ChEBI" id="CHEBI:29035"/>
        <label>2</label>
    </ligand>
</feature>
<organism evidence="16 17">
    <name type="scientific">Candidatus Uhrbacteria bacterium CG_4_9_14_3_um_filter_41_35</name>
    <dbReference type="NCBI Taxonomy" id="1975034"/>
    <lineage>
        <taxon>Bacteria</taxon>
        <taxon>Candidatus Uhriibacteriota</taxon>
    </lineage>
</organism>
<feature type="binding site" evidence="9 12">
    <location>
        <position position="203"/>
    </location>
    <ligand>
        <name>substrate</name>
    </ligand>
</feature>
<feature type="active site" description="Phosphoserine intermediate" evidence="9 11">
    <location>
        <position position="80"/>
    </location>
</feature>
<keyword evidence="7 9" id="KW-0464">Manganese</keyword>
<comment type="cofactor">
    <cofactor evidence="9">
        <name>Mn(2+)</name>
        <dbReference type="ChEBI" id="CHEBI:29035"/>
    </cofactor>
    <text evidence="9">Binds 2 manganese ions per subunit.</text>
</comment>
<evidence type="ECO:0000256" key="8">
    <source>
        <dbReference type="ARBA" id="ARBA00023235"/>
    </source>
</evidence>
<evidence type="ECO:0000256" key="2">
    <source>
        <dbReference type="ARBA" id="ARBA00002315"/>
    </source>
</evidence>
<dbReference type="InterPro" id="IPR006124">
    <property type="entry name" value="Metalloenzyme"/>
</dbReference>
<comment type="pathway">
    <text evidence="3 9">Carbohydrate degradation; glycolysis; pyruvate from D-glyceraldehyde 3-phosphate: step 3/5.</text>
</comment>
<evidence type="ECO:0000256" key="9">
    <source>
        <dbReference type="HAMAP-Rule" id="MF_01038"/>
    </source>
</evidence>
<evidence type="ECO:0000256" key="11">
    <source>
        <dbReference type="PIRSR" id="PIRSR001492-1"/>
    </source>
</evidence>
<comment type="catalytic activity">
    <reaction evidence="1 9">
        <text>(2R)-2-phosphoglycerate = (2R)-3-phosphoglycerate</text>
        <dbReference type="Rhea" id="RHEA:15901"/>
        <dbReference type="ChEBI" id="CHEBI:58272"/>
        <dbReference type="ChEBI" id="CHEBI:58289"/>
        <dbReference type="EC" id="5.4.2.12"/>
    </reaction>
</comment>
<dbReference type="GO" id="GO:0006007">
    <property type="term" value="P:glucose catabolic process"/>
    <property type="evidence" value="ECO:0007669"/>
    <property type="project" value="InterPro"/>
</dbReference>
<name>A0A2M7XFK6_9BACT</name>
<dbReference type="GO" id="GO:0030145">
    <property type="term" value="F:manganese ion binding"/>
    <property type="evidence" value="ECO:0007669"/>
    <property type="project" value="UniProtKB-UniRule"/>
</dbReference>
<sequence length="542" mass="59911">MSDEQNQPQIIQPITASPARPRPVVLMMLDGFGIAPDGEGNAVTRAKMPRFDEFKKRYPVMTIRAAGETVGLMWGEMGNSEVGHLTAGTGRVFYQSLPRIERAIKDRSFFENEAFLKAIDHAKKSGGTLHLMGIMSSGKVHGYNIHCYALMQLAKDQGVKDVAIHCFMDGRDSLYNSGLEYLNELQGKIQEIGIGRIASLSGRYYAMDRDNRWDREEKAYNAMVLGQSVSMAEDPIEAIKASYAKEVYDEEIVPTVITKNGQPVATIKSGDSVINFNFRPDRSRQITKAFTLPSFDKFQRIYIQDLVFVTMMEYEKGLPVEVAYPPVLIKNCLAEVLSNAGMVQLHIAETEKYAHVTFFFNGLIETAFPNEDRVIIPSPKVESYDQQPEMSAGELSERVIKEIKTNNYDAIIMNFANSDMVAHTGNVEATIKAHEFLDGAVGRVVDEVLKHDGVVLITADHGNGEEVLNLQTGDIDKEHSTNPIPLFIIGNQFEGQASMAGDVPNGDLSLMPPIGMLADVAPTMLKIMGIPQPPEMSGVPLV</sequence>
<feature type="binding site" evidence="9 13">
    <location>
        <position position="423"/>
    </location>
    <ligand>
        <name>Mn(2+)</name>
        <dbReference type="ChEBI" id="CHEBI:29035"/>
        <label>1</label>
    </ligand>
</feature>
<keyword evidence="8 9" id="KW-0413">Isomerase</keyword>
<dbReference type="FunFam" id="3.40.1450.10:FF:000002">
    <property type="entry name" value="2,3-bisphosphoglycerate-independent phosphoglycerate mutase"/>
    <property type="match status" value="1"/>
</dbReference>
<dbReference type="InterPro" id="IPR005995">
    <property type="entry name" value="Pgm_bpd_ind"/>
</dbReference>
<evidence type="ECO:0000256" key="12">
    <source>
        <dbReference type="PIRSR" id="PIRSR001492-2"/>
    </source>
</evidence>
<keyword evidence="5 9" id="KW-0479">Metal-binding</keyword>
<evidence type="ECO:0000256" key="5">
    <source>
        <dbReference type="ARBA" id="ARBA00022723"/>
    </source>
</evidence>
<feature type="binding site" evidence="9 12">
    <location>
        <begin position="171"/>
        <end position="172"/>
    </location>
    <ligand>
        <name>substrate</name>
    </ligand>
</feature>
<feature type="domain" description="Metalloenzyme" evidence="14">
    <location>
        <begin position="23"/>
        <end position="531"/>
    </location>
</feature>
<gene>
    <name evidence="9" type="primary">gpmI</name>
    <name evidence="16" type="ORF">CO173_02605</name>
</gene>
<dbReference type="InterPro" id="IPR011258">
    <property type="entry name" value="BPG-indep_PGM_N"/>
</dbReference>
<dbReference type="Gene3D" id="3.40.720.10">
    <property type="entry name" value="Alkaline Phosphatase, subunit A"/>
    <property type="match status" value="1"/>
</dbReference>
<dbReference type="InterPro" id="IPR036646">
    <property type="entry name" value="PGAM_B_sf"/>
</dbReference>
<dbReference type="Pfam" id="PF06415">
    <property type="entry name" value="iPGM_N"/>
    <property type="match status" value="1"/>
</dbReference>
<comment type="subunit">
    <text evidence="9">Monomer.</text>
</comment>
<evidence type="ECO:0000256" key="13">
    <source>
        <dbReference type="PIRSR" id="PIRSR001492-3"/>
    </source>
</evidence>
<evidence type="ECO:0000313" key="16">
    <source>
        <dbReference type="EMBL" id="PJA46635.1"/>
    </source>
</evidence>
<dbReference type="CDD" id="cd16010">
    <property type="entry name" value="iPGM"/>
    <property type="match status" value="1"/>
</dbReference>
<evidence type="ECO:0000256" key="6">
    <source>
        <dbReference type="ARBA" id="ARBA00023152"/>
    </source>
</evidence>
<evidence type="ECO:0000256" key="10">
    <source>
        <dbReference type="NCBIfam" id="TIGR01307"/>
    </source>
</evidence>